<gene>
    <name evidence="3" type="ORF">SOCE836_068670</name>
</gene>
<proteinExistence type="predicted"/>
<sequence>MGLTLLRMRFAALAVLAWGSACGGNVVVDGMPGEGSGGAGAASDSANGVGVSSSSASGTSNVAVTSTGGGGGDARSRCLDYCELFLSACGAVPGSCGDLCDGQLSTAPACNDRLVPFFDCAMGEVFDCNVTPPKCQPLLARYDACASRDG</sequence>
<feature type="chain" id="PRO_5020989572" description="Secreted protein" evidence="2">
    <location>
        <begin position="24"/>
        <end position="150"/>
    </location>
</feature>
<accession>A0A4P2QWZ4</accession>
<dbReference type="AlphaFoldDB" id="A0A4P2QWZ4"/>
<dbReference type="Proteomes" id="UP000295497">
    <property type="component" value="Chromosome"/>
</dbReference>
<name>A0A4P2QWZ4_SORCE</name>
<reference evidence="3 4" key="1">
    <citation type="submission" date="2015-09" db="EMBL/GenBank/DDBJ databases">
        <title>Sorangium comparison.</title>
        <authorList>
            <person name="Zaburannyi N."/>
            <person name="Bunk B."/>
            <person name="Overmann J."/>
            <person name="Mueller R."/>
        </authorList>
    </citation>
    <scope>NUCLEOTIDE SEQUENCE [LARGE SCALE GENOMIC DNA]</scope>
    <source>
        <strain evidence="3 4">So ce836</strain>
    </source>
</reference>
<keyword evidence="2" id="KW-0732">Signal</keyword>
<evidence type="ECO:0000256" key="1">
    <source>
        <dbReference type="SAM" id="MobiDB-lite"/>
    </source>
</evidence>
<dbReference type="EMBL" id="CP012672">
    <property type="protein sequence ID" value="AUX34691.1"/>
    <property type="molecule type" value="Genomic_DNA"/>
</dbReference>
<dbReference type="RefSeq" id="WP_129577858.1">
    <property type="nucleotide sequence ID" value="NZ_CP012672.1"/>
</dbReference>
<evidence type="ECO:0000313" key="3">
    <source>
        <dbReference type="EMBL" id="AUX34691.1"/>
    </source>
</evidence>
<feature type="region of interest" description="Disordered" evidence="1">
    <location>
        <begin position="52"/>
        <end position="73"/>
    </location>
</feature>
<protein>
    <recommendedName>
        <fullName evidence="5">Secreted protein</fullName>
    </recommendedName>
</protein>
<evidence type="ECO:0000256" key="2">
    <source>
        <dbReference type="SAM" id="SignalP"/>
    </source>
</evidence>
<feature type="compositionally biased region" description="Low complexity" evidence="1">
    <location>
        <begin position="52"/>
        <end position="66"/>
    </location>
</feature>
<feature type="signal peptide" evidence="2">
    <location>
        <begin position="1"/>
        <end position="23"/>
    </location>
</feature>
<organism evidence="3 4">
    <name type="scientific">Sorangium cellulosum</name>
    <name type="common">Polyangium cellulosum</name>
    <dbReference type="NCBI Taxonomy" id="56"/>
    <lineage>
        <taxon>Bacteria</taxon>
        <taxon>Pseudomonadati</taxon>
        <taxon>Myxococcota</taxon>
        <taxon>Polyangia</taxon>
        <taxon>Polyangiales</taxon>
        <taxon>Polyangiaceae</taxon>
        <taxon>Sorangium</taxon>
    </lineage>
</organism>
<evidence type="ECO:0000313" key="4">
    <source>
        <dbReference type="Proteomes" id="UP000295497"/>
    </source>
</evidence>
<dbReference type="PROSITE" id="PS51257">
    <property type="entry name" value="PROKAR_LIPOPROTEIN"/>
    <property type="match status" value="1"/>
</dbReference>
<evidence type="ECO:0008006" key="5">
    <source>
        <dbReference type="Google" id="ProtNLM"/>
    </source>
</evidence>